<gene>
    <name evidence="2" type="ORF">A3F84_05630</name>
</gene>
<evidence type="ECO:0000313" key="2">
    <source>
        <dbReference type="EMBL" id="OGG52124.1"/>
    </source>
</evidence>
<dbReference type="EMBL" id="MFKF01000156">
    <property type="protein sequence ID" value="OGG52124.1"/>
    <property type="molecule type" value="Genomic_DNA"/>
</dbReference>
<evidence type="ECO:0000313" key="3">
    <source>
        <dbReference type="Proteomes" id="UP000178606"/>
    </source>
</evidence>
<dbReference type="GO" id="GO:0005829">
    <property type="term" value="C:cytosol"/>
    <property type="evidence" value="ECO:0007669"/>
    <property type="project" value="TreeGrafter"/>
</dbReference>
<accession>A0A1F6CSK0</accession>
<dbReference type="Gene3D" id="3.30.1330.40">
    <property type="entry name" value="RutC-like"/>
    <property type="match status" value="1"/>
</dbReference>
<evidence type="ECO:0008006" key="4">
    <source>
        <dbReference type="Google" id="ProtNLM"/>
    </source>
</evidence>
<name>A0A1F6CSK0_HANXR</name>
<protein>
    <recommendedName>
        <fullName evidence="4">Reactive intermediate/imine deaminase</fullName>
    </recommendedName>
</protein>
<dbReference type="FunFam" id="3.30.1330.40:FF:000001">
    <property type="entry name" value="L-PSP family endoribonuclease"/>
    <property type="match status" value="1"/>
</dbReference>
<dbReference type="AlphaFoldDB" id="A0A1F6CSK0"/>
<dbReference type="NCBIfam" id="TIGR00004">
    <property type="entry name" value="Rid family detoxifying hydrolase"/>
    <property type="match status" value="1"/>
</dbReference>
<dbReference type="SUPFAM" id="SSF55298">
    <property type="entry name" value="YjgF-like"/>
    <property type="match status" value="1"/>
</dbReference>
<dbReference type="CDD" id="cd00448">
    <property type="entry name" value="YjgF_YER057c_UK114_family"/>
    <property type="match status" value="1"/>
</dbReference>
<dbReference type="InterPro" id="IPR006056">
    <property type="entry name" value="RidA"/>
</dbReference>
<evidence type="ECO:0000256" key="1">
    <source>
        <dbReference type="ARBA" id="ARBA00010552"/>
    </source>
</evidence>
<sequence>MKKPVSTDRAPKPGPYSQGMLAGDTLYVSAVGPVDPATGQVVGTTIEEQAARAIQNIEAIVQAAGGTLNDVVKVTAFLSDLAHFEKFNEVYRKYFKPPYPARSTFQVGLNRSLIALDAIAYIGRAAREEAPYTVTTPVEPRRIA</sequence>
<dbReference type="Proteomes" id="UP000178606">
    <property type="component" value="Unassembled WGS sequence"/>
</dbReference>
<dbReference type="InterPro" id="IPR035959">
    <property type="entry name" value="RutC-like_sf"/>
</dbReference>
<comment type="similarity">
    <text evidence="1">Belongs to the RutC family.</text>
</comment>
<dbReference type="PANTHER" id="PTHR11803">
    <property type="entry name" value="2-IMINOBUTANOATE/2-IMINOPROPANOATE DEAMINASE RIDA"/>
    <property type="match status" value="1"/>
</dbReference>
<proteinExistence type="inferred from homology"/>
<comment type="caution">
    <text evidence="2">The sequence shown here is derived from an EMBL/GenBank/DDBJ whole genome shotgun (WGS) entry which is preliminary data.</text>
</comment>
<dbReference type="GO" id="GO:0019239">
    <property type="term" value="F:deaminase activity"/>
    <property type="evidence" value="ECO:0007669"/>
    <property type="project" value="TreeGrafter"/>
</dbReference>
<reference evidence="2 3" key="1">
    <citation type="journal article" date="2016" name="Nat. Commun.">
        <title>Thousands of microbial genomes shed light on interconnected biogeochemical processes in an aquifer system.</title>
        <authorList>
            <person name="Anantharaman K."/>
            <person name="Brown C.T."/>
            <person name="Hug L.A."/>
            <person name="Sharon I."/>
            <person name="Castelle C.J."/>
            <person name="Probst A.J."/>
            <person name="Thomas B.C."/>
            <person name="Singh A."/>
            <person name="Wilkins M.J."/>
            <person name="Karaoz U."/>
            <person name="Brodie E.L."/>
            <person name="Williams K.H."/>
            <person name="Hubbard S.S."/>
            <person name="Banfield J.F."/>
        </authorList>
    </citation>
    <scope>NUCLEOTIDE SEQUENCE [LARGE SCALE GENOMIC DNA]</scope>
    <source>
        <strain evidence="3">RIFCSPLOWO2_12_FULL_64_10</strain>
    </source>
</reference>
<dbReference type="InterPro" id="IPR006175">
    <property type="entry name" value="YjgF/YER057c/UK114"/>
</dbReference>
<dbReference type="PANTHER" id="PTHR11803:SF39">
    <property type="entry name" value="2-IMINOBUTANOATE_2-IMINOPROPANOATE DEAMINASE"/>
    <property type="match status" value="1"/>
</dbReference>
<organism evidence="2 3">
    <name type="scientific">Handelsmanbacteria sp. (strain RIFCSPLOWO2_12_FULL_64_10)</name>
    <dbReference type="NCBI Taxonomy" id="1817868"/>
    <lineage>
        <taxon>Bacteria</taxon>
        <taxon>Candidatus Handelsmaniibacteriota</taxon>
    </lineage>
</organism>
<dbReference type="Pfam" id="PF01042">
    <property type="entry name" value="Ribonuc_L-PSP"/>
    <property type="match status" value="1"/>
</dbReference>